<dbReference type="Pfam" id="PF00400">
    <property type="entry name" value="WD40"/>
    <property type="match status" value="2"/>
</dbReference>
<dbReference type="EMBL" id="ADVG01000005">
    <property type="protein sequence ID" value="EFH80355.1"/>
    <property type="molecule type" value="Genomic_DNA"/>
</dbReference>
<dbReference type="InterPro" id="IPR036322">
    <property type="entry name" value="WD40_repeat_dom_sf"/>
</dbReference>
<evidence type="ECO:0000313" key="5">
    <source>
        <dbReference type="Proteomes" id="UP000004508"/>
    </source>
</evidence>
<proteinExistence type="predicted"/>
<comment type="caution">
    <text evidence="4">The sequence shown here is derived from an EMBL/GenBank/DDBJ whole genome shotgun (WGS) entry which is preliminary data.</text>
</comment>
<dbReference type="STRING" id="485913.Krac_0947"/>
<dbReference type="SUPFAM" id="SSF50978">
    <property type="entry name" value="WD40 repeat-like"/>
    <property type="match status" value="1"/>
</dbReference>
<dbReference type="InParanoid" id="D6U5U4"/>
<evidence type="ECO:0000256" key="1">
    <source>
        <dbReference type="ARBA" id="ARBA00022574"/>
    </source>
</evidence>
<dbReference type="PANTHER" id="PTHR19848">
    <property type="entry name" value="WD40 REPEAT PROTEIN"/>
    <property type="match status" value="1"/>
</dbReference>
<dbReference type="AlphaFoldDB" id="D6U5U4"/>
<dbReference type="Proteomes" id="UP000004508">
    <property type="component" value="Unassembled WGS sequence"/>
</dbReference>
<evidence type="ECO:0000256" key="3">
    <source>
        <dbReference type="PROSITE-ProRule" id="PRU00221"/>
    </source>
</evidence>
<keyword evidence="5" id="KW-1185">Reference proteome</keyword>
<evidence type="ECO:0000256" key="2">
    <source>
        <dbReference type="ARBA" id="ARBA00022737"/>
    </source>
</evidence>
<feature type="repeat" description="WD" evidence="3">
    <location>
        <begin position="6"/>
        <end position="47"/>
    </location>
</feature>
<sequence>MGSLTYTGHTAAVHGVAWSPDGTHIASASADGSVQIWNATQAAPTYTYRRHSAGVNTVAWLGGDSRIASGSDDKTVRIWTVGEAGSDVKDLPN</sequence>
<organism evidence="4 5">
    <name type="scientific">Ktedonobacter racemifer DSM 44963</name>
    <dbReference type="NCBI Taxonomy" id="485913"/>
    <lineage>
        <taxon>Bacteria</taxon>
        <taxon>Bacillati</taxon>
        <taxon>Chloroflexota</taxon>
        <taxon>Ktedonobacteria</taxon>
        <taxon>Ktedonobacterales</taxon>
        <taxon>Ktedonobacteraceae</taxon>
        <taxon>Ktedonobacter</taxon>
    </lineage>
</organism>
<dbReference type="Gene3D" id="2.130.10.10">
    <property type="entry name" value="YVTN repeat-like/Quinoprotein amine dehydrogenase"/>
    <property type="match status" value="1"/>
</dbReference>
<dbReference type="PROSITE" id="PS50294">
    <property type="entry name" value="WD_REPEATS_REGION"/>
    <property type="match status" value="2"/>
</dbReference>
<dbReference type="InterPro" id="IPR001680">
    <property type="entry name" value="WD40_rpt"/>
</dbReference>
<evidence type="ECO:0000313" key="4">
    <source>
        <dbReference type="EMBL" id="EFH80355.1"/>
    </source>
</evidence>
<gene>
    <name evidence="4" type="ORF">Krac_0947</name>
</gene>
<name>D6U5U4_KTERA</name>
<feature type="repeat" description="WD" evidence="3">
    <location>
        <begin position="48"/>
        <end position="81"/>
    </location>
</feature>
<dbReference type="eggNOG" id="COG2319">
    <property type="taxonomic scope" value="Bacteria"/>
</dbReference>
<keyword evidence="2" id="KW-0677">Repeat</keyword>
<dbReference type="OrthoDB" id="166851at2"/>
<dbReference type="InterPro" id="IPR015943">
    <property type="entry name" value="WD40/YVTN_repeat-like_dom_sf"/>
</dbReference>
<dbReference type="PROSITE" id="PS50082">
    <property type="entry name" value="WD_REPEATS_2"/>
    <property type="match status" value="2"/>
</dbReference>
<dbReference type="RefSeq" id="WP_007922892.1">
    <property type="nucleotide sequence ID" value="NZ_ADVG01000005.1"/>
</dbReference>
<dbReference type="PANTHER" id="PTHR19848:SF8">
    <property type="entry name" value="F-BOX AND WD REPEAT DOMAIN CONTAINING 7"/>
    <property type="match status" value="1"/>
</dbReference>
<accession>D6U5U4</accession>
<keyword evidence="1 3" id="KW-0853">WD repeat</keyword>
<reference evidence="4 5" key="1">
    <citation type="journal article" date="2011" name="Stand. Genomic Sci.">
        <title>Non-contiguous finished genome sequence and contextual data of the filamentous soil bacterium Ktedonobacter racemifer type strain (SOSP1-21).</title>
        <authorList>
            <person name="Chang Y.J."/>
            <person name="Land M."/>
            <person name="Hauser L."/>
            <person name="Chertkov O."/>
            <person name="Del Rio T.G."/>
            <person name="Nolan M."/>
            <person name="Copeland A."/>
            <person name="Tice H."/>
            <person name="Cheng J.F."/>
            <person name="Lucas S."/>
            <person name="Han C."/>
            <person name="Goodwin L."/>
            <person name="Pitluck S."/>
            <person name="Ivanova N."/>
            <person name="Ovchinikova G."/>
            <person name="Pati A."/>
            <person name="Chen A."/>
            <person name="Palaniappan K."/>
            <person name="Mavromatis K."/>
            <person name="Liolios K."/>
            <person name="Brettin T."/>
            <person name="Fiebig A."/>
            <person name="Rohde M."/>
            <person name="Abt B."/>
            <person name="Goker M."/>
            <person name="Detter J.C."/>
            <person name="Woyke T."/>
            <person name="Bristow J."/>
            <person name="Eisen J.A."/>
            <person name="Markowitz V."/>
            <person name="Hugenholtz P."/>
            <person name="Kyrpides N.C."/>
            <person name="Klenk H.P."/>
            <person name="Lapidus A."/>
        </authorList>
    </citation>
    <scope>NUCLEOTIDE SEQUENCE [LARGE SCALE GENOMIC DNA]</scope>
    <source>
        <strain evidence="5">DSM 44963</strain>
    </source>
</reference>
<protein>
    <submittedName>
        <fullName evidence="4">WD40 repeat, subgroup</fullName>
    </submittedName>
</protein>
<dbReference type="SMART" id="SM00320">
    <property type="entry name" value="WD40"/>
    <property type="match status" value="2"/>
</dbReference>